<sequence length="155" mass="16610">MELKHPQDILTIDPVAMNVVNRVAAGSRLEGELQFDGGLLVQGEVAGHVHVNGRLIIWNGGVVRGRVRVNGDVYLFGRLGEPGASPHDTSLECLGQAFVSKTGISTGTLMARRLQLYEGADLQGPFKTLKLGDNLPVLQEVHGRTPPAGSRREAP</sequence>
<protein>
    <recommendedName>
        <fullName evidence="3">Cell shape determination protein CcmA</fullName>
    </recommendedName>
</protein>
<keyword evidence="2" id="KW-1185">Reference proteome</keyword>
<evidence type="ECO:0008006" key="3">
    <source>
        <dbReference type="Google" id="ProtNLM"/>
    </source>
</evidence>
<dbReference type="Proteomes" id="UP001156903">
    <property type="component" value="Unassembled WGS sequence"/>
</dbReference>
<accession>A0ABQ6BYS6</accession>
<dbReference type="Pfam" id="PF04519">
    <property type="entry name" value="Bactofilin"/>
    <property type="match status" value="1"/>
</dbReference>
<name>A0ABQ6BYS6_9BURK</name>
<evidence type="ECO:0000313" key="1">
    <source>
        <dbReference type="EMBL" id="GLS13301.1"/>
    </source>
</evidence>
<comment type="caution">
    <text evidence="1">The sequence shown here is derived from an EMBL/GenBank/DDBJ whole genome shotgun (WGS) entry which is preliminary data.</text>
</comment>
<organism evidence="1 2">
    <name type="scientific">Hydrogenophaga electricum</name>
    <dbReference type="NCBI Taxonomy" id="1230953"/>
    <lineage>
        <taxon>Bacteria</taxon>
        <taxon>Pseudomonadati</taxon>
        <taxon>Pseudomonadota</taxon>
        <taxon>Betaproteobacteria</taxon>
        <taxon>Burkholderiales</taxon>
        <taxon>Comamonadaceae</taxon>
        <taxon>Hydrogenophaga</taxon>
    </lineage>
</organism>
<gene>
    <name evidence="1" type="ORF">GCM10007935_07300</name>
</gene>
<dbReference type="RefSeq" id="WP_234265902.1">
    <property type="nucleotide sequence ID" value="NZ_BSPB01000004.1"/>
</dbReference>
<evidence type="ECO:0000313" key="2">
    <source>
        <dbReference type="Proteomes" id="UP001156903"/>
    </source>
</evidence>
<dbReference type="InterPro" id="IPR007607">
    <property type="entry name" value="BacA/B"/>
</dbReference>
<dbReference type="EMBL" id="BSPB01000004">
    <property type="protein sequence ID" value="GLS13301.1"/>
    <property type="molecule type" value="Genomic_DNA"/>
</dbReference>
<proteinExistence type="predicted"/>
<reference evidence="2" key="1">
    <citation type="journal article" date="2019" name="Int. J. Syst. Evol. Microbiol.">
        <title>The Global Catalogue of Microorganisms (GCM) 10K type strain sequencing project: providing services to taxonomists for standard genome sequencing and annotation.</title>
        <authorList>
            <consortium name="The Broad Institute Genomics Platform"/>
            <consortium name="The Broad Institute Genome Sequencing Center for Infectious Disease"/>
            <person name="Wu L."/>
            <person name="Ma J."/>
        </authorList>
    </citation>
    <scope>NUCLEOTIDE SEQUENCE [LARGE SCALE GENOMIC DNA]</scope>
    <source>
        <strain evidence="2">NBRC 109341</strain>
    </source>
</reference>